<keyword evidence="6" id="KW-0413">Isomerase</keyword>
<comment type="catalytic activity">
    <reaction evidence="1">
        <text>7,8-dihydroneopterin = 7,8-dihydromonapterin</text>
        <dbReference type="Rhea" id="RHEA:45328"/>
        <dbReference type="ChEBI" id="CHEBI:17001"/>
        <dbReference type="ChEBI" id="CHEBI:71175"/>
        <dbReference type="EC" id="5.1.99.8"/>
    </reaction>
</comment>
<evidence type="ECO:0000313" key="10">
    <source>
        <dbReference type="EMBL" id="RUO40665.1"/>
    </source>
</evidence>
<evidence type="ECO:0000256" key="8">
    <source>
        <dbReference type="RuleBase" id="RU362079"/>
    </source>
</evidence>
<dbReference type="NCBIfam" id="TIGR00526">
    <property type="entry name" value="folB_dom"/>
    <property type="match status" value="1"/>
</dbReference>
<dbReference type="InterPro" id="IPR043133">
    <property type="entry name" value="GTP-CH-I_C/QueF"/>
</dbReference>
<evidence type="ECO:0000256" key="4">
    <source>
        <dbReference type="ARBA" id="ARBA00005708"/>
    </source>
</evidence>
<dbReference type="PANTHER" id="PTHR42844">
    <property type="entry name" value="DIHYDRONEOPTERIN ALDOLASE 1-RELATED"/>
    <property type="match status" value="1"/>
</dbReference>
<comment type="similarity">
    <text evidence="4 8">Belongs to the DHNA family.</text>
</comment>
<sequence>MDTVHVEGLKVDAMIGVFEWEHEQPQPLIIDLVMAWDQKLAAKTDDIKLALDYDAVSRAVTELVQKQPRQLIETVAEEIAAMIRETFSVAWLRVKVAKPTAVKEAFQVAVQIERGRKLD</sequence>
<gene>
    <name evidence="10" type="primary">folB</name>
    <name evidence="10" type="ORF">CWE22_00160</name>
</gene>
<dbReference type="PANTHER" id="PTHR42844:SF1">
    <property type="entry name" value="DIHYDRONEOPTERIN ALDOLASE 1-RELATED"/>
    <property type="match status" value="1"/>
</dbReference>
<evidence type="ECO:0000256" key="2">
    <source>
        <dbReference type="ARBA" id="ARBA00001353"/>
    </source>
</evidence>
<reference evidence="11" key="1">
    <citation type="journal article" date="2018" name="Front. Microbiol.">
        <title>Genome-Based Analysis Reveals the Taxonomy and Diversity of the Family Idiomarinaceae.</title>
        <authorList>
            <person name="Liu Y."/>
            <person name="Lai Q."/>
            <person name="Shao Z."/>
        </authorList>
    </citation>
    <scope>NUCLEOTIDE SEQUENCE [LARGE SCALE GENOMIC DNA]</scope>
    <source>
        <strain evidence="11">KYW314</strain>
    </source>
</reference>
<dbReference type="CDD" id="cd00534">
    <property type="entry name" value="DHNA_DHNTPE"/>
    <property type="match status" value="1"/>
</dbReference>
<dbReference type="Proteomes" id="UP000287766">
    <property type="component" value="Unassembled WGS sequence"/>
</dbReference>
<evidence type="ECO:0000256" key="7">
    <source>
        <dbReference type="ARBA" id="ARBA00023239"/>
    </source>
</evidence>
<dbReference type="Gene3D" id="3.30.1130.10">
    <property type="match status" value="1"/>
</dbReference>
<dbReference type="UniPathway" id="UPA00077">
    <property type="reaction ID" value="UER00154"/>
</dbReference>
<organism evidence="10 11">
    <name type="scientific">Pseudidiomarina aestuarii</name>
    <dbReference type="NCBI Taxonomy" id="624146"/>
    <lineage>
        <taxon>Bacteria</taxon>
        <taxon>Pseudomonadati</taxon>
        <taxon>Pseudomonadota</taxon>
        <taxon>Gammaproteobacteria</taxon>
        <taxon>Alteromonadales</taxon>
        <taxon>Idiomarinaceae</taxon>
        <taxon>Pseudidiomarina</taxon>
    </lineage>
</organism>
<keyword evidence="7 8" id="KW-0456">Lyase</keyword>
<keyword evidence="11" id="KW-1185">Reference proteome</keyword>
<dbReference type="AlphaFoldDB" id="A0A7Z6ZT71"/>
<dbReference type="SMART" id="SM00905">
    <property type="entry name" value="FolB"/>
    <property type="match status" value="1"/>
</dbReference>
<keyword evidence="5 8" id="KW-0289">Folate biosynthesis</keyword>
<evidence type="ECO:0000313" key="11">
    <source>
        <dbReference type="Proteomes" id="UP000287766"/>
    </source>
</evidence>
<feature type="domain" description="Dihydroneopterin aldolase/epimerase" evidence="9">
    <location>
        <begin position="4"/>
        <end position="114"/>
    </location>
</feature>
<evidence type="ECO:0000259" key="9">
    <source>
        <dbReference type="SMART" id="SM00905"/>
    </source>
</evidence>
<dbReference type="FunFam" id="3.30.1130.10:FF:000002">
    <property type="entry name" value="7,8-dihydroneopterin aldolase"/>
    <property type="match status" value="1"/>
</dbReference>
<dbReference type="EC" id="4.1.2.25" evidence="8"/>
<evidence type="ECO:0000256" key="1">
    <source>
        <dbReference type="ARBA" id="ARBA00000693"/>
    </source>
</evidence>
<comment type="function">
    <text evidence="8">Catalyzes the conversion of 7,8-dihydroneopterin to 6-hydroxymethyl-7,8-dihydropterin.</text>
</comment>
<name>A0A7Z6ZT71_9GAMM</name>
<dbReference type="NCBIfam" id="TIGR00525">
    <property type="entry name" value="folB"/>
    <property type="match status" value="1"/>
</dbReference>
<dbReference type="EMBL" id="PIPR01000001">
    <property type="protein sequence ID" value="RUO40665.1"/>
    <property type="molecule type" value="Genomic_DNA"/>
</dbReference>
<protein>
    <recommendedName>
        <fullName evidence="8">7,8-dihydroneopterin aldolase</fullName>
        <ecNumber evidence="8">4.1.2.25</ecNumber>
    </recommendedName>
</protein>
<dbReference type="Pfam" id="PF02152">
    <property type="entry name" value="FolB"/>
    <property type="match status" value="1"/>
</dbReference>
<comment type="caution">
    <text evidence="10">The sequence shown here is derived from an EMBL/GenBank/DDBJ whole genome shotgun (WGS) entry which is preliminary data.</text>
</comment>
<evidence type="ECO:0000256" key="6">
    <source>
        <dbReference type="ARBA" id="ARBA00023235"/>
    </source>
</evidence>
<dbReference type="GO" id="GO:0046654">
    <property type="term" value="P:tetrahydrofolate biosynthetic process"/>
    <property type="evidence" value="ECO:0007669"/>
    <property type="project" value="UniProtKB-UniRule"/>
</dbReference>
<comment type="catalytic activity">
    <reaction evidence="2 8">
        <text>7,8-dihydroneopterin = 6-hydroxymethyl-7,8-dihydropterin + glycolaldehyde</text>
        <dbReference type="Rhea" id="RHEA:10540"/>
        <dbReference type="ChEBI" id="CHEBI:17001"/>
        <dbReference type="ChEBI" id="CHEBI:17071"/>
        <dbReference type="ChEBI" id="CHEBI:44841"/>
        <dbReference type="EC" id="4.1.2.25"/>
    </reaction>
</comment>
<dbReference type="GO" id="GO:0046656">
    <property type="term" value="P:folic acid biosynthetic process"/>
    <property type="evidence" value="ECO:0007669"/>
    <property type="project" value="UniProtKB-UniRule"/>
</dbReference>
<dbReference type="InterPro" id="IPR006157">
    <property type="entry name" value="FolB_dom"/>
</dbReference>
<comment type="pathway">
    <text evidence="3 8">Cofactor biosynthesis; tetrahydrofolate biosynthesis; 2-amino-4-hydroxy-6-hydroxymethyl-7,8-dihydropteridine diphosphate from 7,8-dihydroneopterin triphosphate: step 3/4.</text>
</comment>
<dbReference type="GO" id="GO:0004150">
    <property type="term" value="F:dihydroneopterin aldolase activity"/>
    <property type="evidence" value="ECO:0007669"/>
    <property type="project" value="UniProtKB-UniRule"/>
</dbReference>
<dbReference type="GO" id="GO:0005737">
    <property type="term" value="C:cytoplasm"/>
    <property type="evidence" value="ECO:0007669"/>
    <property type="project" value="TreeGrafter"/>
</dbReference>
<dbReference type="RefSeq" id="WP_169929399.1">
    <property type="nucleotide sequence ID" value="NZ_PIPR01000001.1"/>
</dbReference>
<dbReference type="GO" id="GO:0016853">
    <property type="term" value="F:isomerase activity"/>
    <property type="evidence" value="ECO:0007669"/>
    <property type="project" value="UniProtKB-KW"/>
</dbReference>
<dbReference type="SUPFAM" id="SSF55620">
    <property type="entry name" value="Tetrahydrobiopterin biosynthesis enzymes-like"/>
    <property type="match status" value="1"/>
</dbReference>
<evidence type="ECO:0000256" key="3">
    <source>
        <dbReference type="ARBA" id="ARBA00005013"/>
    </source>
</evidence>
<accession>A0A7Z6ZT71</accession>
<dbReference type="InterPro" id="IPR006156">
    <property type="entry name" value="Dihydroneopterin_aldolase"/>
</dbReference>
<evidence type="ECO:0000256" key="5">
    <source>
        <dbReference type="ARBA" id="ARBA00022909"/>
    </source>
</evidence>
<proteinExistence type="inferred from homology"/>